<dbReference type="EMBL" id="CP114014">
    <property type="protein sequence ID" value="XAY07378.1"/>
    <property type="molecule type" value="Genomic_DNA"/>
</dbReference>
<dbReference type="KEGG" id="parq:DSM112329_04259"/>
<sequence>MRIGITIPSRTIKFEQVAELASHADAAGFDSVWDYEVYRNPFTMLCTAATTTSRIQLGTGLAAAFSRSPFEAANAAADVDELSEGRMLLGIGTGVPEFLEAFHSTDGTKPLARMREYLHVLRLSWEYLQTGAADTFEGTFYRFAPPPINPWGVRPAGRERIPVYLAAMRPKMMELAGETAEGWLGYLATPKFIEERVVEPIAVGAARAGRSLSDIDIAADVICSVSPDREAAMRLARINVGFYVTHPVSDVVCALHGVTDEQNAVRHNLMTEGLAGLEKTSEKLVELFSISGTPEEARQQLDQYRGVLPHVILHTPYVPPIRADESLDAFANILDAFGGVVAAEHTTGAAASS</sequence>
<dbReference type="InterPro" id="IPR036661">
    <property type="entry name" value="Luciferase-like_sf"/>
</dbReference>
<dbReference type="Gene3D" id="3.20.20.30">
    <property type="entry name" value="Luciferase-like domain"/>
    <property type="match status" value="1"/>
</dbReference>
<dbReference type="PANTHER" id="PTHR43244">
    <property type="match status" value="1"/>
</dbReference>
<name>A0AAU7B0F0_9ACTN</name>
<evidence type="ECO:0000313" key="3">
    <source>
        <dbReference type="EMBL" id="XAY07378.1"/>
    </source>
</evidence>
<feature type="domain" description="Luciferase-like" evidence="2">
    <location>
        <begin position="1"/>
        <end position="306"/>
    </location>
</feature>
<dbReference type="GO" id="GO:0052749">
    <property type="term" value="F:glucose-6-phosphate dehydrogenase (coenzyme F420) activity"/>
    <property type="evidence" value="ECO:0007669"/>
    <property type="project" value="UniProtKB-EC"/>
</dbReference>
<dbReference type="Pfam" id="PF00296">
    <property type="entry name" value="Bac_luciferase"/>
    <property type="match status" value="1"/>
</dbReference>
<dbReference type="InterPro" id="IPR011251">
    <property type="entry name" value="Luciferase-like_dom"/>
</dbReference>
<dbReference type="InterPro" id="IPR050564">
    <property type="entry name" value="F420-G6PD/mer"/>
</dbReference>
<dbReference type="PANTHER" id="PTHR43244:SF1">
    <property type="entry name" value="5,10-METHYLENETETRAHYDROMETHANOPTERIN REDUCTASE"/>
    <property type="match status" value="1"/>
</dbReference>
<gene>
    <name evidence="3" type="primary">fgd_4</name>
    <name evidence="3" type="ORF">DSM112329_04259</name>
</gene>
<accession>A0AAU7B0F0</accession>
<dbReference type="GO" id="GO:0016705">
    <property type="term" value="F:oxidoreductase activity, acting on paired donors, with incorporation or reduction of molecular oxygen"/>
    <property type="evidence" value="ECO:0007669"/>
    <property type="project" value="InterPro"/>
</dbReference>
<organism evidence="3">
    <name type="scientific">Paraconexibacter sp. AEG42_29</name>
    <dbReference type="NCBI Taxonomy" id="2997339"/>
    <lineage>
        <taxon>Bacteria</taxon>
        <taxon>Bacillati</taxon>
        <taxon>Actinomycetota</taxon>
        <taxon>Thermoleophilia</taxon>
        <taxon>Solirubrobacterales</taxon>
        <taxon>Paraconexibacteraceae</taxon>
        <taxon>Paraconexibacter</taxon>
    </lineage>
</organism>
<reference evidence="3" key="1">
    <citation type="submission" date="2022-12" db="EMBL/GenBank/DDBJ databases">
        <title>Paraconexibacter alkalitolerans sp. nov. and Baekduia alba sp. nov., isolated from soil and emended description of the genera Paraconexibacter (Chun et al., 2020) and Baekduia (An et al., 2020).</title>
        <authorList>
            <person name="Vieira S."/>
            <person name="Huber K.J."/>
            <person name="Geppert A."/>
            <person name="Wolf J."/>
            <person name="Neumann-Schaal M."/>
            <person name="Muesken M."/>
            <person name="Overmann J."/>
        </authorList>
    </citation>
    <scope>NUCLEOTIDE SEQUENCE</scope>
    <source>
        <strain evidence="3">AEG42_29</strain>
    </source>
</reference>
<evidence type="ECO:0000259" key="2">
    <source>
        <dbReference type="Pfam" id="PF00296"/>
    </source>
</evidence>
<dbReference type="CDD" id="cd01097">
    <property type="entry name" value="Tetrahydromethanopterin_reductase"/>
    <property type="match status" value="1"/>
</dbReference>
<evidence type="ECO:0000256" key="1">
    <source>
        <dbReference type="ARBA" id="ARBA00023002"/>
    </source>
</evidence>
<protein>
    <submittedName>
        <fullName evidence="3">F420-dependent glucose-6-phosphate dehydrogenase</fullName>
        <ecNumber evidence="3">1.1.98.2</ecNumber>
    </submittedName>
</protein>
<dbReference type="SUPFAM" id="SSF51679">
    <property type="entry name" value="Bacterial luciferase-like"/>
    <property type="match status" value="1"/>
</dbReference>
<proteinExistence type="predicted"/>
<dbReference type="AlphaFoldDB" id="A0AAU7B0F0"/>
<keyword evidence="1 3" id="KW-0560">Oxidoreductase</keyword>
<dbReference type="RefSeq" id="WP_354698573.1">
    <property type="nucleotide sequence ID" value="NZ_CP114014.1"/>
</dbReference>
<dbReference type="EC" id="1.1.98.2" evidence="3"/>